<proteinExistence type="predicted"/>
<protein>
    <recommendedName>
        <fullName evidence="3">ATP-cone domain-containing protein</fullName>
    </recommendedName>
</protein>
<dbReference type="KEGG" id="pdl:Pyrde_1901"/>
<dbReference type="AlphaFoldDB" id="A0A0P0N5Z2"/>
<dbReference type="GeneID" id="26100241"/>
<accession>A0A0P0N5Z2</accession>
<dbReference type="EMBL" id="CP013011">
    <property type="protein sequence ID" value="ALL01944.1"/>
    <property type="molecule type" value="Genomic_DNA"/>
</dbReference>
<organism evidence="1 2">
    <name type="scientific">Pyrodictium delaneyi</name>
    <dbReference type="NCBI Taxonomy" id="1273541"/>
    <lineage>
        <taxon>Archaea</taxon>
        <taxon>Thermoproteota</taxon>
        <taxon>Thermoprotei</taxon>
        <taxon>Desulfurococcales</taxon>
        <taxon>Pyrodictiaceae</taxon>
        <taxon>Pyrodictium</taxon>
    </lineage>
</organism>
<sequence length="83" mass="9321">MVLRLKQSGVVDGFDLEELEEIVASAAEKAVEKAIRRRGDTLAYAQRVLQVYQFFESNVGDKQVALELTRIVFVSEKMGEGDE</sequence>
<evidence type="ECO:0000313" key="2">
    <source>
        <dbReference type="Proteomes" id="UP000058613"/>
    </source>
</evidence>
<evidence type="ECO:0000313" key="1">
    <source>
        <dbReference type="EMBL" id="ALL01944.1"/>
    </source>
</evidence>
<dbReference type="RefSeq" id="WP_055410279.1">
    <property type="nucleotide sequence ID" value="NZ_CP013011.1"/>
</dbReference>
<dbReference type="STRING" id="1273541.Pyrde_1901"/>
<reference evidence="1 2" key="1">
    <citation type="submission" date="2015-10" db="EMBL/GenBank/DDBJ databases">
        <title>Complete genome sequence of hyperthermophilic archaeon Pyrodictium delaneyi Su06.</title>
        <authorList>
            <person name="Jung J.-H."/>
            <person name="Lin J."/>
            <person name="Holden J.F."/>
            <person name="Park C.-S."/>
        </authorList>
    </citation>
    <scope>NUCLEOTIDE SEQUENCE [LARGE SCALE GENOMIC DNA]</scope>
    <source>
        <strain evidence="1 2">Su06</strain>
    </source>
</reference>
<dbReference type="Proteomes" id="UP000058613">
    <property type="component" value="Chromosome"/>
</dbReference>
<evidence type="ECO:0008006" key="3">
    <source>
        <dbReference type="Google" id="ProtNLM"/>
    </source>
</evidence>
<name>A0A0P0N5Z2_9CREN</name>
<gene>
    <name evidence="1" type="ORF">Pyrde_1901</name>
</gene>